<reference evidence="1" key="1">
    <citation type="submission" date="2018-05" db="EMBL/GenBank/DDBJ databases">
        <authorList>
            <person name="Lanie J.A."/>
            <person name="Ng W.-L."/>
            <person name="Kazmierczak K.M."/>
            <person name="Andrzejewski T.M."/>
            <person name="Davidsen T.M."/>
            <person name="Wayne K.J."/>
            <person name="Tettelin H."/>
            <person name="Glass J.I."/>
            <person name="Rusch D."/>
            <person name="Podicherti R."/>
            <person name="Tsui H.-C.T."/>
            <person name="Winkler M.E."/>
        </authorList>
    </citation>
    <scope>NUCLEOTIDE SEQUENCE</scope>
</reference>
<proteinExistence type="predicted"/>
<dbReference type="AlphaFoldDB" id="A0A381RAH3"/>
<name>A0A381RAH3_9ZZZZ</name>
<protein>
    <submittedName>
        <fullName evidence="1">Uncharacterized protein</fullName>
    </submittedName>
</protein>
<evidence type="ECO:0000313" key="1">
    <source>
        <dbReference type="EMBL" id="SUZ87839.1"/>
    </source>
</evidence>
<sequence length="90" mass="9861">MGIYKKILRAIVSILFLTLLTCQDNSECSDCGGNLLDGYLFKKVTQEDLADIGSIDGVNIGICIRYQLSGLTEGDFDLETIEIVDDCCCD</sequence>
<organism evidence="1">
    <name type="scientific">marine metagenome</name>
    <dbReference type="NCBI Taxonomy" id="408172"/>
    <lineage>
        <taxon>unclassified sequences</taxon>
        <taxon>metagenomes</taxon>
        <taxon>ecological metagenomes</taxon>
    </lineage>
</organism>
<accession>A0A381RAH3</accession>
<dbReference type="EMBL" id="UINC01001742">
    <property type="protein sequence ID" value="SUZ87839.1"/>
    <property type="molecule type" value="Genomic_DNA"/>
</dbReference>
<gene>
    <name evidence="1" type="ORF">METZ01_LOCUS40693</name>
</gene>